<organism evidence="6 7">
    <name type="scientific">Helianthus annuus</name>
    <name type="common">Common sunflower</name>
    <dbReference type="NCBI Taxonomy" id="4232"/>
    <lineage>
        <taxon>Eukaryota</taxon>
        <taxon>Viridiplantae</taxon>
        <taxon>Streptophyta</taxon>
        <taxon>Embryophyta</taxon>
        <taxon>Tracheophyta</taxon>
        <taxon>Spermatophyta</taxon>
        <taxon>Magnoliopsida</taxon>
        <taxon>eudicotyledons</taxon>
        <taxon>Gunneridae</taxon>
        <taxon>Pentapetalae</taxon>
        <taxon>asterids</taxon>
        <taxon>campanulids</taxon>
        <taxon>Asterales</taxon>
        <taxon>Asteraceae</taxon>
        <taxon>Asteroideae</taxon>
        <taxon>Heliantheae alliance</taxon>
        <taxon>Heliantheae</taxon>
        <taxon>Helianthus</taxon>
    </lineage>
</organism>
<dbReference type="OMA" id="INFSANW"/>
<reference evidence="6" key="2">
    <citation type="submission" date="2017-02" db="EMBL/GenBank/DDBJ databases">
        <title>Sunflower complete genome.</title>
        <authorList>
            <person name="Langlade N."/>
            <person name="Munos S."/>
        </authorList>
    </citation>
    <scope>NUCLEOTIDE SEQUENCE [LARGE SCALE GENOMIC DNA]</scope>
    <source>
        <tissue evidence="6">Leaves</tissue>
    </source>
</reference>
<dbReference type="EMBL" id="CM007902">
    <property type="protein sequence ID" value="OTG00146.1"/>
    <property type="molecule type" value="Genomic_DNA"/>
</dbReference>
<keyword evidence="1 3" id="KW-0732">Signal</keyword>
<dbReference type="AlphaFoldDB" id="A0A251SPE0"/>
<dbReference type="FunFam" id="2.90.10.30:FF:000003">
    <property type="entry name" value="Os04g0303100 protein"/>
    <property type="match status" value="1"/>
</dbReference>
<feature type="signal peptide" evidence="3">
    <location>
        <begin position="1"/>
        <end position="32"/>
    </location>
</feature>
<gene>
    <name evidence="6" type="ORF">HannXRQ_Chr13g0387681</name>
    <name evidence="5" type="ORF">HanXRQr2_Chr13g0567141</name>
</gene>
<evidence type="ECO:0000313" key="7">
    <source>
        <dbReference type="Proteomes" id="UP000215914"/>
    </source>
</evidence>
<feature type="domain" description="Bulb-type lectin" evidence="4">
    <location>
        <begin position="47"/>
        <end position="166"/>
    </location>
</feature>
<evidence type="ECO:0000256" key="3">
    <source>
        <dbReference type="SAM" id="SignalP"/>
    </source>
</evidence>
<dbReference type="CDD" id="cd00028">
    <property type="entry name" value="B_lectin"/>
    <property type="match status" value="1"/>
</dbReference>
<dbReference type="Pfam" id="PF01453">
    <property type="entry name" value="B_lectin"/>
    <property type="match status" value="1"/>
</dbReference>
<dbReference type="GO" id="GO:0030246">
    <property type="term" value="F:carbohydrate binding"/>
    <property type="evidence" value="ECO:0007669"/>
    <property type="project" value="UniProtKB-KW"/>
</dbReference>
<dbReference type="PROSITE" id="PS50927">
    <property type="entry name" value="BULB_LECTIN"/>
    <property type="match status" value="1"/>
</dbReference>
<keyword evidence="7" id="KW-1185">Reference proteome</keyword>
<dbReference type="PANTHER" id="PTHR47976">
    <property type="entry name" value="G-TYPE LECTIN S-RECEPTOR-LIKE SERINE/THREONINE-PROTEIN KINASE SD2-5"/>
    <property type="match status" value="1"/>
</dbReference>
<evidence type="ECO:0000313" key="5">
    <source>
        <dbReference type="EMBL" id="KAF5771628.1"/>
    </source>
</evidence>
<dbReference type="Proteomes" id="UP000215914">
    <property type="component" value="Chromosome 13"/>
</dbReference>
<keyword evidence="2" id="KW-0325">Glycoprotein</keyword>
<dbReference type="Gene3D" id="2.90.10.10">
    <property type="entry name" value="Bulb-type lectin domain"/>
    <property type="match status" value="1"/>
</dbReference>
<accession>A0A251SPE0</accession>
<proteinExistence type="predicted"/>
<dbReference type="InterPro" id="IPR051343">
    <property type="entry name" value="G-type_lectin_kinases/EP1-like"/>
</dbReference>
<evidence type="ECO:0000313" key="6">
    <source>
        <dbReference type="EMBL" id="OTG00146.1"/>
    </source>
</evidence>
<name>A0A251SPE0_HELAN</name>
<feature type="chain" id="PRO_5041085772" evidence="3">
    <location>
        <begin position="33"/>
        <end position="201"/>
    </location>
</feature>
<dbReference type="EMBL" id="MNCJ02000328">
    <property type="protein sequence ID" value="KAF5771628.1"/>
    <property type="molecule type" value="Genomic_DNA"/>
</dbReference>
<evidence type="ECO:0000259" key="4">
    <source>
        <dbReference type="PROSITE" id="PS50927"/>
    </source>
</evidence>
<dbReference type="InterPro" id="IPR001480">
    <property type="entry name" value="Bulb-type_lectin_dom"/>
</dbReference>
<sequence>MHSLYKCSSVMRISTFFFAFFIILMLSPATEPLNFYQTANLSTTWTTNYSDYQPMLLSENKLAIFTCGFRCGGDGTSCIFSIFIFPNVLTHRTSEVVWSANRGYLVRGNAILNFTSAGDLVLKDGDGSIVWTTNTAGKSVAGMNLTDTGNLVLFDNQNSVVWQSFDHLTDSLLPGQKLYQGQKLKSSVSLSNSCDEMYLRL</sequence>
<dbReference type="FunFam" id="2.90.10.10:FF:000039">
    <property type="entry name" value="G-type lectin S-receptor-like serine/threonine-protein kinase SD2-5"/>
    <property type="match status" value="1"/>
</dbReference>
<reference evidence="5" key="3">
    <citation type="submission" date="2020-06" db="EMBL/GenBank/DDBJ databases">
        <title>Helianthus annuus Genome sequencing and assembly Release 2.</title>
        <authorList>
            <person name="Gouzy J."/>
            <person name="Langlade N."/>
            <person name="Munos S."/>
        </authorList>
    </citation>
    <scope>NUCLEOTIDE SEQUENCE</scope>
    <source>
        <tissue evidence="5">Leaves</tissue>
    </source>
</reference>
<evidence type="ECO:0000256" key="1">
    <source>
        <dbReference type="ARBA" id="ARBA00022729"/>
    </source>
</evidence>
<protein>
    <submittedName>
        <fullName evidence="5 6">Bulb-type lectin domain-containing protein</fullName>
    </submittedName>
</protein>
<dbReference type="SUPFAM" id="SSF51110">
    <property type="entry name" value="alpha-D-mannose-specific plant lectins"/>
    <property type="match status" value="1"/>
</dbReference>
<dbReference type="Gramene" id="mRNA:HanXRQr2_Chr13g0567141">
    <property type="protein sequence ID" value="CDS:HanXRQr2_Chr13g0567141.1"/>
    <property type="gene ID" value="HanXRQr2_Chr13g0567141"/>
</dbReference>
<reference evidence="5 7" key="1">
    <citation type="journal article" date="2017" name="Nature">
        <title>The sunflower genome provides insights into oil metabolism, flowering and Asterid evolution.</title>
        <authorList>
            <person name="Badouin H."/>
            <person name="Gouzy J."/>
            <person name="Grassa C.J."/>
            <person name="Murat F."/>
            <person name="Staton S.E."/>
            <person name="Cottret L."/>
            <person name="Lelandais-Briere C."/>
            <person name="Owens G.L."/>
            <person name="Carrere S."/>
            <person name="Mayjonade B."/>
            <person name="Legrand L."/>
            <person name="Gill N."/>
            <person name="Kane N.C."/>
            <person name="Bowers J.E."/>
            <person name="Hubner S."/>
            <person name="Bellec A."/>
            <person name="Berard A."/>
            <person name="Berges H."/>
            <person name="Blanchet N."/>
            <person name="Boniface M.C."/>
            <person name="Brunel D."/>
            <person name="Catrice O."/>
            <person name="Chaidir N."/>
            <person name="Claudel C."/>
            <person name="Donnadieu C."/>
            <person name="Faraut T."/>
            <person name="Fievet G."/>
            <person name="Helmstetter N."/>
            <person name="King M."/>
            <person name="Knapp S.J."/>
            <person name="Lai Z."/>
            <person name="Le Paslier M.C."/>
            <person name="Lippi Y."/>
            <person name="Lorenzon L."/>
            <person name="Mandel J.R."/>
            <person name="Marage G."/>
            <person name="Marchand G."/>
            <person name="Marquand E."/>
            <person name="Bret-Mestries E."/>
            <person name="Morien E."/>
            <person name="Nambeesan S."/>
            <person name="Nguyen T."/>
            <person name="Pegot-Espagnet P."/>
            <person name="Pouilly N."/>
            <person name="Raftis F."/>
            <person name="Sallet E."/>
            <person name="Schiex T."/>
            <person name="Thomas J."/>
            <person name="Vandecasteele C."/>
            <person name="Vares D."/>
            <person name="Vear F."/>
            <person name="Vautrin S."/>
            <person name="Crespi M."/>
            <person name="Mangin B."/>
            <person name="Burke J.M."/>
            <person name="Salse J."/>
            <person name="Munos S."/>
            <person name="Vincourt P."/>
            <person name="Rieseberg L.H."/>
            <person name="Langlade N.B."/>
        </authorList>
    </citation>
    <scope>NUCLEOTIDE SEQUENCE [LARGE SCALE GENOMIC DNA]</scope>
    <source>
        <strain evidence="7">cv. SF193</strain>
        <tissue evidence="5">Leaves</tissue>
    </source>
</reference>
<evidence type="ECO:0000256" key="2">
    <source>
        <dbReference type="ARBA" id="ARBA00023180"/>
    </source>
</evidence>
<dbReference type="SMART" id="SM00108">
    <property type="entry name" value="B_lectin"/>
    <property type="match status" value="1"/>
</dbReference>
<dbReference type="InParanoid" id="A0A251SPE0"/>
<dbReference type="InterPro" id="IPR036426">
    <property type="entry name" value="Bulb-type_lectin_dom_sf"/>
</dbReference>
<keyword evidence="6" id="KW-0430">Lectin</keyword>
<dbReference type="PANTHER" id="PTHR47976:SF30">
    <property type="entry name" value="RECEPTOR-LIKE SERINE_THREONINE-PROTEIN KINASE"/>
    <property type="match status" value="1"/>
</dbReference>